<gene>
    <name evidence="1" type="ORF">GCWU000325_00011</name>
</gene>
<evidence type="ECO:0000313" key="1">
    <source>
        <dbReference type="EMBL" id="EEX73024.1"/>
    </source>
</evidence>
<sequence>MLLTLLLRSVRGERTSHFSAPDVEVARIFPFSVDAETHF</sequence>
<dbReference type="EMBL" id="ACIJ02000001">
    <property type="protein sequence ID" value="EEX73024.1"/>
    <property type="molecule type" value="Genomic_DNA"/>
</dbReference>
<reference evidence="1" key="1">
    <citation type="submission" date="2009-09" db="EMBL/GenBank/DDBJ databases">
        <authorList>
            <person name="Weinstock G."/>
            <person name="Sodergren E."/>
            <person name="Clifton S."/>
            <person name="Fulton L."/>
            <person name="Fulton B."/>
            <person name="Courtney L."/>
            <person name="Fronick C."/>
            <person name="Harrison M."/>
            <person name="Strong C."/>
            <person name="Farmer C."/>
            <person name="Delahaunty K."/>
            <person name="Markovic C."/>
            <person name="Hall O."/>
            <person name="Minx P."/>
            <person name="Tomlinson C."/>
            <person name="Mitreva M."/>
            <person name="Nelson J."/>
            <person name="Hou S."/>
            <person name="Wollam A."/>
            <person name="Pepin K.H."/>
            <person name="Johnson M."/>
            <person name="Bhonagiri V."/>
            <person name="Nash W.E."/>
            <person name="Warren W."/>
            <person name="Chinwalla A."/>
            <person name="Mardis E.R."/>
            <person name="Wilson R.K."/>
        </authorList>
    </citation>
    <scope>NUCLEOTIDE SEQUENCE [LARGE SCALE GENOMIC DNA]</scope>
    <source>
        <strain evidence="1">ATCC 51259</strain>
    </source>
</reference>
<protein>
    <submittedName>
        <fullName evidence="1">Uncharacterized protein</fullName>
    </submittedName>
</protein>
<dbReference type="STRING" id="626522.GCWU000325_00011"/>
<accession>C9LCY3</accession>
<organism evidence="1 2">
    <name type="scientific">Alloprevotella tannerae ATCC 51259</name>
    <dbReference type="NCBI Taxonomy" id="626522"/>
    <lineage>
        <taxon>Bacteria</taxon>
        <taxon>Pseudomonadati</taxon>
        <taxon>Bacteroidota</taxon>
        <taxon>Bacteroidia</taxon>
        <taxon>Bacteroidales</taxon>
        <taxon>Prevotellaceae</taxon>
        <taxon>Alloprevotella</taxon>
    </lineage>
</organism>
<evidence type="ECO:0000313" key="2">
    <source>
        <dbReference type="Proteomes" id="UP000003460"/>
    </source>
</evidence>
<keyword evidence="2" id="KW-1185">Reference proteome</keyword>
<proteinExistence type="predicted"/>
<name>C9LCY3_9BACT</name>
<comment type="caution">
    <text evidence="1">The sequence shown here is derived from an EMBL/GenBank/DDBJ whole genome shotgun (WGS) entry which is preliminary data.</text>
</comment>
<dbReference type="AlphaFoldDB" id="C9LCY3"/>
<dbReference type="HOGENOM" id="CLU_3314900_0_0_10"/>
<dbReference type="Proteomes" id="UP000003460">
    <property type="component" value="Unassembled WGS sequence"/>
</dbReference>